<organism evidence="1">
    <name type="scientific">viral metagenome</name>
    <dbReference type="NCBI Taxonomy" id="1070528"/>
    <lineage>
        <taxon>unclassified sequences</taxon>
        <taxon>metagenomes</taxon>
        <taxon>organismal metagenomes</taxon>
    </lineage>
</organism>
<dbReference type="AlphaFoldDB" id="A0A6C0BZC9"/>
<evidence type="ECO:0000313" key="1">
    <source>
        <dbReference type="EMBL" id="QHS97765.1"/>
    </source>
</evidence>
<sequence length="33" mass="3765">MESSYCNDFYKCPDDHIEGANKITGCLKKDNPQ</sequence>
<accession>A0A6C0BZC9</accession>
<proteinExistence type="predicted"/>
<protein>
    <submittedName>
        <fullName evidence="1">Uncharacterized protein</fullName>
    </submittedName>
</protein>
<name>A0A6C0BZC9_9ZZZZ</name>
<reference evidence="1" key="1">
    <citation type="journal article" date="2020" name="Nature">
        <title>Giant virus diversity and host interactions through global metagenomics.</title>
        <authorList>
            <person name="Schulz F."/>
            <person name="Roux S."/>
            <person name="Paez-Espino D."/>
            <person name="Jungbluth S."/>
            <person name="Walsh D.A."/>
            <person name="Denef V.J."/>
            <person name="McMahon K.D."/>
            <person name="Konstantinidis K.T."/>
            <person name="Eloe-Fadrosh E.A."/>
            <person name="Kyrpides N.C."/>
            <person name="Woyke T."/>
        </authorList>
    </citation>
    <scope>NUCLEOTIDE SEQUENCE</scope>
    <source>
        <strain evidence="1">GVMAG-M-3300020182-33</strain>
    </source>
</reference>
<dbReference type="EMBL" id="MN739303">
    <property type="protein sequence ID" value="QHS97765.1"/>
    <property type="molecule type" value="Genomic_DNA"/>
</dbReference>